<dbReference type="PANTHER" id="PTHR43133">
    <property type="entry name" value="RNA POLYMERASE ECF-TYPE SIGMA FACTO"/>
    <property type="match status" value="1"/>
</dbReference>
<dbReference type="InterPro" id="IPR007627">
    <property type="entry name" value="RNA_pol_sigma70_r2"/>
</dbReference>
<keyword evidence="4" id="KW-0804">Transcription</keyword>
<dbReference type="GO" id="GO:0016987">
    <property type="term" value="F:sigma factor activity"/>
    <property type="evidence" value="ECO:0007669"/>
    <property type="project" value="UniProtKB-KW"/>
</dbReference>
<comment type="similarity">
    <text evidence="1">Belongs to the sigma-70 factor family. ECF subfamily.</text>
</comment>
<feature type="domain" description="RNA polymerase sigma-70 region 2" evidence="5">
    <location>
        <begin position="15"/>
        <end position="82"/>
    </location>
</feature>
<reference evidence="7 8" key="1">
    <citation type="submission" date="2016-11" db="EMBL/GenBank/DDBJ databases">
        <authorList>
            <person name="Jaros S."/>
            <person name="Januszkiewicz K."/>
            <person name="Wedrychowicz H."/>
        </authorList>
    </citation>
    <scope>NUCLEOTIDE SEQUENCE [LARGE SCALE GENOMIC DNA]</scope>
    <source>
        <strain evidence="7 8">DSM 26910</strain>
    </source>
</reference>
<dbReference type="CDD" id="cd06171">
    <property type="entry name" value="Sigma70_r4"/>
    <property type="match status" value="1"/>
</dbReference>
<dbReference type="Pfam" id="PF04542">
    <property type="entry name" value="Sigma70_r2"/>
    <property type="match status" value="1"/>
</dbReference>
<dbReference type="EMBL" id="FQUM01000005">
    <property type="protein sequence ID" value="SHF40775.1"/>
    <property type="molecule type" value="Genomic_DNA"/>
</dbReference>
<evidence type="ECO:0000256" key="3">
    <source>
        <dbReference type="ARBA" id="ARBA00023082"/>
    </source>
</evidence>
<dbReference type="InterPro" id="IPR013249">
    <property type="entry name" value="RNA_pol_sigma70_r4_t2"/>
</dbReference>
<dbReference type="InterPro" id="IPR014284">
    <property type="entry name" value="RNA_pol_sigma-70_dom"/>
</dbReference>
<dbReference type="GO" id="GO:0003677">
    <property type="term" value="F:DNA binding"/>
    <property type="evidence" value="ECO:0007669"/>
    <property type="project" value="InterPro"/>
</dbReference>
<dbReference type="SUPFAM" id="SSF88659">
    <property type="entry name" value="Sigma3 and sigma4 domains of RNA polymerase sigma factors"/>
    <property type="match status" value="1"/>
</dbReference>
<dbReference type="InterPro" id="IPR013324">
    <property type="entry name" value="RNA_pol_sigma_r3/r4-like"/>
</dbReference>
<sequence>MTNNPILEKKFLHIIGENQGIIHKVCNMYCDAEEDRHDLFQEIVAQLWKSFPTFRNESKVTTWMYRVGLNTAITTFKKSKRRPDRNWLSYENFQVADENHEAETEESIKMLHRAVAQLTGIEKSIILLFLENKKYEEIAEITGITQNYVRVKMNRIKKKLKILMDKEE</sequence>
<dbReference type="PANTHER" id="PTHR43133:SF45">
    <property type="entry name" value="RNA POLYMERASE ECF-TYPE SIGMA FACTOR"/>
    <property type="match status" value="1"/>
</dbReference>
<organism evidence="7 8">
    <name type="scientific">Mariniphaga anaerophila</name>
    <dbReference type="NCBI Taxonomy" id="1484053"/>
    <lineage>
        <taxon>Bacteria</taxon>
        <taxon>Pseudomonadati</taxon>
        <taxon>Bacteroidota</taxon>
        <taxon>Bacteroidia</taxon>
        <taxon>Marinilabiliales</taxon>
        <taxon>Prolixibacteraceae</taxon>
        <taxon>Mariniphaga</taxon>
    </lineage>
</organism>
<dbReference type="SUPFAM" id="SSF88946">
    <property type="entry name" value="Sigma2 domain of RNA polymerase sigma factors"/>
    <property type="match status" value="1"/>
</dbReference>
<dbReference type="InterPro" id="IPR039425">
    <property type="entry name" value="RNA_pol_sigma-70-like"/>
</dbReference>
<accession>A0A1M5BEE3</accession>
<evidence type="ECO:0000256" key="4">
    <source>
        <dbReference type="ARBA" id="ARBA00023163"/>
    </source>
</evidence>
<dbReference type="Gene3D" id="1.10.10.10">
    <property type="entry name" value="Winged helix-like DNA-binding domain superfamily/Winged helix DNA-binding domain"/>
    <property type="match status" value="1"/>
</dbReference>
<evidence type="ECO:0000313" key="7">
    <source>
        <dbReference type="EMBL" id="SHF40775.1"/>
    </source>
</evidence>
<keyword evidence="8" id="KW-1185">Reference proteome</keyword>
<dbReference type="InterPro" id="IPR013325">
    <property type="entry name" value="RNA_pol_sigma_r2"/>
</dbReference>
<dbReference type="Gene3D" id="1.10.1740.10">
    <property type="match status" value="1"/>
</dbReference>
<protein>
    <submittedName>
        <fullName evidence="7">RNA polymerase sigma-70 factor, ECF subfamily</fullName>
    </submittedName>
</protein>
<feature type="domain" description="RNA polymerase sigma factor 70 region 4 type 2" evidence="6">
    <location>
        <begin position="110"/>
        <end position="160"/>
    </location>
</feature>
<evidence type="ECO:0000259" key="5">
    <source>
        <dbReference type="Pfam" id="PF04542"/>
    </source>
</evidence>
<evidence type="ECO:0000256" key="1">
    <source>
        <dbReference type="ARBA" id="ARBA00010641"/>
    </source>
</evidence>
<name>A0A1M5BEE3_9BACT</name>
<dbReference type="NCBIfam" id="TIGR02937">
    <property type="entry name" value="sigma70-ECF"/>
    <property type="match status" value="1"/>
</dbReference>
<evidence type="ECO:0000259" key="6">
    <source>
        <dbReference type="Pfam" id="PF08281"/>
    </source>
</evidence>
<dbReference type="AlphaFoldDB" id="A0A1M5BEE3"/>
<evidence type="ECO:0000256" key="2">
    <source>
        <dbReference type="ARBA" id="ARBA00023015"/>
    </source>
</evidence>
<proteinExistence type="inferred from homology"/>
<dbReference type="STRING" id="1484053.SAMN05444274_105107"/>
<gene>
    <name evidence="7" type="ORF">SAMN05444274_105107</name>
</gene>
<keyword evidence="3" id="KW-0731">Sigma factor</keyword>
<dbReference type="Pfam" id="PF08281">
    <property type="entry name" value="Sigma70_r4_2"/>
    <property type="match status" value="1"/>
</dbReference>
<dbReference type="Proteomes" id="UP000184164">
    <property type="component" value="Unassembled WGS sequence"/>
</dbReference>
<dbReference type="GO" id="GO:0006352">
    <property type="term" value="P:DNA-templated transcription initiation"/>
    <property type="evidence" value="ECO:0007669"/>
    <property type="project" value="InterPro"/>
</dbReference>
<evidence type="ECO:0000313" key="8">
    <source>
        <dbReference type="Proteomes" id="UP000184164"/>
    </source>
</evidence>
<keyword evidence="2" id="KW-0805">Transcription regulation</keyword>
<dbReference type="InterPro" id="IPR036388">
    <property type="entry name" value="WH-like_DNA-bd_sf"/>
</dbReference>